<evidence type="ECO:0000259" key="13">
    <source>
        <dbReference type="Pfam" id="PF02932"/>
    </source>
</evidence>
<keyword evidence="6" id="KW-0732">Signal</keyword>
<dbReference type="InterPro" id="IPR006201">
    <property type="entry name" value="Neur_channel"/>
</dbReference>
<comment type="similarity">
    <text evidence="11">Belongs to the ligand-gated ion channel (TC 1.A.9) family.</text>
</comment>
<evidence type="ECO:0000256" key="2">
    <source>
        <dbReference type="ARBA" id="ARBA00004236"/>
    </source>
</evidence>
<dbReference type="InterPro" id="IPR036734">
    <property type="entry name" value="Neur_chan_lig-bd_sf"/>
</dbReference>
<organism evidence="14 15">
    <name type="scientific">Pinctada imbricata</name>
    <name type="common">Atlantic pearl-oyster</name>
    <name type="synonym">Pinctada martensii</name>
    <dbReference type="NCBI Taxonomy" id="66713"/>
    <lineage>
        <taxon>Eukaryota</taxon>
        <taxon>Metazoa</taxon>
        <taxon>Spiralia</taxon>
        <taxon>Lophotrochozoa</taxon>
        <taxon>Mollusca</taxon>
        <taxon>Bivalvia</taxon>
        <taxon>Autobranchia</taxon>
        <taxon>Pteriomorphia</taxon>
        <taxon>Pterioida</taxon>
        <taxon>Pterioidea</taxon>
        <taxon>Pteriidae</taxon>
        <taxon>Pinctada</taxon>
    </lineage>
</organism>
<evidence type="ECO:0000313" key="14">
    <source>
        <dbReference type="EMBL" id="KAK3098089.1"/>
    </source>
</evidence>
<dbReference type="GO" id="GO:0005230">
    <property type="term" value="F:extracellular ligand-gated monoatomic ion channel activity"/>
    <property type="evidence" value="ECO:0007669"/>
    <property type="project" value="InterPro"/>
</dbReference>
<evidence type="ECO:0000256" key="9">
    <source>
        <dbReference type="ARBA" id="ARBA00023136"/>
    </source>
</evidence>
<accession>A0AA88YJK6</accession>
<feature type="transmembrane region" description="Helical" evidence="11">
    <location>
        <begin position="192"/>
        <end position="213"/>
    </location>
</feature>
<dbReference type="SUPFAM" id="SSF90112">
    <property type="entry name" value="Neurotransmitter-gated ion-channel transmembrane pore"/>
    <property type="match status" value="2"/>
</dbReference>
<dbReference type="GO" id="GO:0004888">
    <property type="term" value="F:transmembrane signaling receptor activity"/>
    <property type="evidence" value="ECO:0007669"/>
    <property type="project" value="InterPro"/>
</dbReference>
<dbReference type="Gene3D" id="2.70.170.10">
    <property type="entry name" value="Neurotransmitter-gated ion-channel ligand-binding domain"/>
    <property type="match status" value="2"/>
</dbReference>
<dbReference type="Gene3D" id="1.20.58.390">
    <property type="entry name" value="Neurotransmitter-gated ion-channel transmembrane domain"/>
    <property type="match status" value="1"/>
</dbReference>
<reference evidence="14" key="1">
    <citation type="submission" date="2019-08" db="EMBL/GenBank/DDBJ databases">
        <title>The improved chromosome-level genome for the pearl oyster Pinctada fucata martensii using PacBio sequencing and Hi-C.</title>
        <authorList>
            <person name="Zheng Z."/>
        </authorList>
    </citation>
    <scope>NUCLEOTIDE SEQUENCE</scope>
    <source>
        <strain evidence="14">ZZ-2019</strain>
        <tissue evidence="14">Adductor muscle</tissue>
    </source>
</reference>
<dbReference type="Pfam" id="PF02931">
    <property type="entry name" value="Neur_chan_LBD"/>
    <property type="match status" value="2"/>
</dbReference>
<feature type="transmembrane region" description="Helical" evidence="11">
    <location>
        <begin position="131"/>
        <end position="153"/>
    </location>
</feature>
<keyword evidence="5 11" id="KW-0812">Transmembrane</keyword>
<dbReference type="InterPro" id="IPR006029">
    <property type="entry name" value="Neurotrans-gated_channel_TM"/>
</dbReference>
<keyword evidence="15" id="KW-1185">Reference proteome</keyword>
<evidence type="ECO:0000256" key="3">
    <source>
        <dbReference type="ARBA" id="ARBA00022448"/>
    </source>
</evidence>
<dbReference type="InterPro" id="IPR036719">
    <property type="entry name" value="Neuro-gated_channel_TM_sf"/>
</dbReference>
<evidence type="ECO:0000259" key="12">
    <source>
        <dbReference type="Pfam" id="PF02931"/>
    </source>
</evidence>
<keyword evidence="10 11" id="KW-0407">Ion channel</keyword>
<evidence type="ECO:0000256" key="7">
    <source>
        <dbReference type="ARBA" id="ARBA00022989"/>
    </source>
</evidence>
<dbReference type="PANTHER" id="PTHR18945">
    <property type="entry name" value="NEUROTRANSMITTER GATED ION CHANNEL"/>
    <property type="match status" value="1"/>
</dbReference>
<proteinExistence type="inferred from homology"/>
<keyword evidence="3 11" id="KW-0813">Transport</keyword>
<feature type="transmembrane region" description="Helical" evidence="11">
    <location>
        <begin position="159"/>
        <end position="180"/>
    </location>
</feature>
<dbReference type="Proteomes" id="UP001186944">
    <property type="component" value="Unassembled WGS sequence"/>
</dbReference>
<dbReference type="InterPro" id="IPR006202">
    <property type="entry name" value="Neur_chan_lig-bd"/>
</dbReference>
<evidence type="ECO:0000256" key="4">
    <source>
        <dbReference type="ARBA" id="ARBA00022475"/>
    </source>
</evidence>
<feature type="domain" description="Neurotransmitter-gated ion-channel transmembrane" evidence="13">
    <location>
        <begin position="136"/>
        <end position="239"/>
    </location>
</feature>
<evidence type="ECO:0000256" key="10">
    <source>
        <dbReference type="ARBA" id="ARBA00023303"/>
    </source>
</evidence>
<keyword evidence="9 11" id="KW-0472">Membrane</keyword>
<dbReference type="Pfam" id="PF02932">
    <property type="entry name" value="Neur_chan_memb"/>
    <property type="match status" value="2"/>
</dbReference>
<dbReference type="CDD" id="cd19049">
    <property type="entry name" value="LGIC_TM_anion"/>
    <property type="match status" value="2"/>
</dbReference>
<evidence type="ECO:0000256" key="1">
    <source>
        <dbReference type="ARBA" id="ARBA00004141"/>
    </source>
</evidence>
<dbReference type="InterPro" id="IPR038050">
    <property type="entry name" value="Neuro_actylchol_rec"/>
</dbReference>
<comment type="caution">
    <text evidence="14">The sequence shown here is derived from an EMBL/GenBank/DDBJ whole genome shotgun (WGS) entry which is preliminary data.</text>
</comment>
<feature type="transmembrane region" description="Helical" evidence="11">
    <location>
        <begin position="429"/>
        <end position="450"/>
    </location>
</feature>
<sequence length="765" mass="89419">MIFPTVMNIFQDYSMSFYFRQSWTDLRLRYNFTNVDVLEIDTKMISDLWLPDVYIINEKRASFHDITVPNKLINIYPDGRVFYSARITGTFTCSMDLHKYPLDRQICDIKFESLNYTCVGLKFYLERNKGYYITQIYVPSILVIILSWVNFWLSVEAVPARISLGLLTVLTMSTQSASALSNLQKISYVKALDVWLAVCLAFVFGALIEFAYVNVTARVEQRRKMAYTVMSKFLENRKKNKEEDYSMSFYFRQIWTDYRLRYNFFGVEVLELDTKIIQQLWVPDVYVINEKRAIFHDITLPNKLINIYPDGKIFYSSRFSGTFSCNMELYKYPLDRQICDIQFQSYAFSENTIVIRWQENASVINRGLELPQFNLTRHRPFICDETFNGVDAVPARISLGLLTVLTMTTQSAAALKSLHKVSYITALDVWLAVCLIFVFAAFIEFAYVNVTARVEQRRKFDIPVMKNKEKVEIEIHAYCLSRRFTPIACLQDSRLLLVYKIHAYCLSTRFTHIVCLQDSRLLLVYKIHAYCLSTRFTHIACLQDSRLLLVYKIHAYCLSTRFTPIACLQDSRLLLVYKIHAYCLSTRFTPIACLQDSRPLLVYKIHAYCLSTRFTPIACLQDSRLLLVYKIHAYCLSTRFTPIACLQDLRLLLVYKIHAYCLSTRFTPIACLQDSRPLLVYKIHAYCLSTRFTPIACLQDSRRLLVYKIHAYCLSTRFTPFACLQDSRLLLVYKIHAYCLSTRFTPIACLQDSRLLLVYKIHAYC</sequence>
<dbReference type="EMBL" id="VSWD01000007">
    <property type="protein sequence ID" value="KAK3098089.1"/>
    <property type="molecule type" value="Genomic_DNA"/>
</dbReference>
<evidence type="ECO:0000256" key="11">
    <source>
        <dbReference type="RuleBase" id="RU000687"/>
    </source>
</evidence>
<dbReference type="InterPro" id="IPR006028">
    <property type="entry name" value="GABAA/Glycine_rcpt"/>
</dbReference>
<keyword evidence="8 11" id="KW-0406">Ion transport</keyword>
<feature type="domain" description="Neurotransmitter-gated ion-channel ligand-binding" evidence="12">
    <location>
        <begin position="240"/>
        <end position="376"/>
    </location>
</feature>
<dbReference type="PRINTS" id="PR00253">
    <property type="entry name" value="GABAARECEPTR"/>
</dbReference>
<dbReference type="InterPro" id="IPR018000">
    <property type="entry name" value="Neurotransmitter_ion_chnl_CS"/>
</dbReference>
<evidence type="ECO:0000256" key="5">
    <source>
        <dbReference type="ARBA" id="ARBA00022692"/>
    </source>
</evidence>
<evidence type="ECO:0000256" key="8">
    <source>
        <dbReference type="ARBA" id="ARBA00023065"/>
    </source>
</evidence>
<name>A0AA88YJK6_PINIB</name>
<comment type="subcellular location">
    <subcellularLocation>
        <location evidence="2">Cell membrane</location>
    </subcellularLocation>
    <subcellularLocation>
        <location evidence="1">Membrane</location>
        <topology evidence="1">Multi-pass membrane protein</topology>
    </subcellularLocation>
</comment>
<dbReference type="SUPFAM" id="SSF63712">
    <property type="entry name" value="Nicotinic receptor ligand binding domain-like"/>
    <property type="match status" value="2"/>
</dbReference>
<dbReference type="PROSITE" id="PS00236">
    <property type="entry name" value="NEUROTR_ION_CHANNEL"/>
    <property type="match status" value="2"/>
</dbReference>
<feature type="domain" description="Neurotransmitter-gated ion-channel transmembrane" evidence="13">
    <location>
        <begin position="391"/>
        <end position="456"/>
    </location>
</feature>
<keyword evidence="7 11" id="KW-1133">Transmembrane helix</keyword>
<evidence type="ECO:0000313" key="15">
    <source>
        <dbReference type="Proteomes" id="UP001186944"/>
    </source>
</evidence>
<dbReference type="AlphaFoldDB" id="A0AA88YJK6"/>
<dbReference type="GO" id="GO:0005886">
    <property type="term" value="C:plasma membrane"/>
    <property type="evidence" value="ECO:0007669"/>
    <property type="project" value="UniProtKB-SubCell"/>
</dbReference>
<dbReference type="PRINTS" id="PR00252">
    <property type="entry name" value="NRIONCHANNEL"/>
</dbReference>
<evidence type="ECO:0000256" key="6">
    <source>
        <dbReference type="ARBA" id="ARBA00022729"/>
    </source>
</evidence>
<protein>
    <submittedName>
        <fullName evidence="14">Uncharacterized protein</fullName>
    </submittedName>
</protein>
<feature type="domain" description="Neurotransmitter-gated ion-channel ligand-binding" evidence="12">
    <location>
        <begin position="8"/>
        <end position="129"/>
    </location>
</feature>
<keyword evidence="4" id="KW-1003">Cell membrane</keyword>
<dbReference type="Gene3D" id="6.10.250.2810">
    <property type="match status" value="1"/>
</dbReference>
<gene>
    <name evidence="14" type="ORF">FSP39_016011</name>
</gene>